<sequence length="372" mass="39657">MNTETEVKTAAPQTAPNPADKPLAQSKTPIQAGAQVQAIIPRDIDQVYRLASWIAQAGWAPKSYLLDPKNPSQGFAVTKISLGIMQGAEVGLSPIAALQSIAVINGMPSIYGDGAVALVQSSGLLEDWKETELKDSTSKVVGWKVEVKRRGQPTWRSAQFTMEDAKAAKLTEKVGPWKEYPIRQCLWRARAWAFRAGFADVLRGLHFAEEVIDITPTTTVTSAAEAPASTSAKSALDAFAGGEPPKENVVYENGNGRDTPPVQEPPAPAAPAAAAPGGGEVVDAEFVAGLDADATVPAMDGMAIAEWNAESKWGKAWKWLATTLPGLHPDVAQKVVTRHAKLIRAIISYNDKYAKQVNDLLATCKATLPNGE</sequence>
<evidence type="ECO:0000256" key="1">
    <source>
        <dbReference type="SAM" id="MobiDB-lite"/>
    </source>
</evidence>
<dbReference type="EMBL" id="LR796994">
    <property type="protein sequence ID" value="CAB4180372.1"/>
    <property type="molecule type" value="Genomic_DNA"/>
</dbReference>
<feature type="region of interest" description="Disordered" evidence="1">
    <location>
        <begin position="234"/>
        <end position="276"/>
    </location>
</feature>
<evidence type="ECO:0008006" key="3">
    <source>
        <dbReference type="Google" id="ProtNLM"/>
    </source>
</evidence>
<evidence type="ECO:0000313" key="2">
    <source>
        <dbReference type="EMBL" id="CAB4180372.1"/>
    </source>
</evidence>
<organism evidence="2">
    <name type="scientific">uncultured Caudovirales phage</name>
    <dbReference type="NCBI Taxonomy" id="2100421"/>
    <lineage>
        <taxon>Viruses</taxon>
        <taxon>Duplodnaviria</taxon>
        <taxon>Heunggongvirae</taxon>
        <taxon>Uroviricota</taxon>
        <taxon>Caudoviricetes</taxon>
        <taxon>Peduoviridae</taxon>
        <taxon>Maltschvirus</taxon>
        <taxon>Maltschvirus maltsch</taxon>
    </lineage>
</organism>
<proteinExistence type="predicted"/>
<protein>
    <recommendedName>
        <fullName evidence="3">RecT family protein</fullName>
    </recommendedName>
</protein>
<accession>A0A6J5QA03</accession>
<gene>
    <name evidence="2" type="ORF">UFOVP1040_46</name>
</gene>
<name>A0A6J5QA03_9CAUD</name>
<feature type="region of interest" description="Disordered" evidence="1">
    <location>
        <begin position="1"/>
        <end position="27"/>
    </location>
</feature>
<reference evidence="2" key="1">
    <citation type="submission" date="2020-05" db="EMBL/GenBank/DDBJ databases">
        <authorList>
            <person name="Chiriac C."/>
            <person name="Salcher M."/>
            <person name="Ghai R."/>
            <person name="Kavagutti S V."/>
        </authorList>
    </citation>
    <scope>NUCLEOTIDE SEQUENCE</scope>
</reference>